<dbReference type="OrthoDB" id="9775440at2"/>
<evidence type="ECO:0000256" key="3">
    <source>
        <dbReference type="ARBA" id="ARBA00011209"/>
    </source>
</evidence>
<keyword evidence="8 11" id="KW-0648">Protein biosynthesis</keyword>
<dbReference type="Pfam" id="PF05746">
    <property type="entry name" value="DALR_1"/>
    <property type="match status" value="1"/>
</dbReference>
<dbReference type="InterPro" id="IPR015944">
    <property type="entry name" value="Gly-tRNA-synth_bsu"/>
</dbReference>
<dbReference type="SMART" id="SM00836">
    <property type="entry name" value="DALR_1"/>
    <property type="match status" value="1"/>
</dbReference>
<dbReference type="SUPFAM" id="SSF109604">
    <property type="entry name" value="HD-domain/PDEase-like"/>
    <property type="match status" value="1"/>
</dbReference>
<evidence type="ECO:0000256" key="5">
    <source>
        <dbReference type="ARBA" id="ARBA00022598"/>
    </source>
</evidence>
<dbReference type="AlphaFoldDB" id="A0A1E2UN91"/>
<evidence type="ECO:0000259" key="12">
    <source>
        <dbReference type="SMART" id="SM00836"/>
    </source>
</evidence>
<evidence type="ECO:0000256" key="10">
    <source>
        <dbReference type="ARBA" id="ARBA00047937"/>
    </source>
</evidence>
<dbReference type="PANTHER" id="PTHR30075">
    <property type="entry name" value="GLYCYL-TRNA SYNTHETASE"/>
    <property type="match status" value="1"/>
</dbReference>
<feature type="domain" description="DALR anticodon binding" evidence="12">
    <location>
        <begin position="586"/>
        <end position="689"/>
    </location>
</feature>
<accession>A0A1E2UN91</accession>
<evidence type="ECO:0000256" key="8">
    <source>
        <dbReference type="ARBA" id="ARBA00022917"/>
    </source>
</evidence>
<dbReference type="InterPro" id="IPR006194">
    <property type="entry name" value="Gly-tRNA-synth_heterodimer"/>
</dbReference>
<evidence type="ECO:0000256" key="9">
    <source>
        <dbReference type="ARBA" id="ARBA00023146"/>
    </source>
</evidence>
<dbReference type="GO" id="GO:0005829">
    <property type="term" value="C:cytosol"/>
    <property type="evidence" value="ECO:0007669"/>
    <property type="project" value="TreeGrafter"/>
</dbReference>
<keyword evidence="9 11" id="KW-0030">Aminoacyl-tRNA synthetase</keyword>
<dbReference type="PRINTS" id="PR01045">
    <property type="entry name" value="TRNASYNTHGB"/>
</dbReference>
<comment type="caution">
    <text evidence="13">The sequence shown here is derived from an EMBL/GenBank/DDBJ whole genome shotgun (WGS) entry which is preliminary data.</text>
</comment>
<dbReference type="Pfam" id="PF02092">
    <property type="entry name" value="tRNA_synt_2f"/>
    <property type="match status" value="1"/>
</dbReference>
<dbReference type="GO" id="GO:0004820">
    <property type="term" value="F:glycine-tRNA ligase activity"/>
    <property type="evidence" value="ECO:0007669"/>
    <property type="project" value="UniProtKB-UniRule"/>
</dbReference>
<comment type="subunit">
    <text evidence="3 11">Tetramer of two alpha and two beta subunits.</text>
</comment>
<name>A0A1E2UN91_9GAMM</name>
<dbReference type="Gene3D" id="1.10.3210.10">
    <property type="entry name" value="Hypothetical protein af1432"/>
    <property type="match status" value="1"/>
</dbReference>
<keyword evidence="7 11" id="KW-0067">ATP-binding</keyword>
<dbReference type="GO" id="GO:0006426">
    <property type="term" value="P:glycyl-tRNA aminoacylation"/>
    <property type="evidence" value="ECO:0007669"/>
    <property type="project" value="UniProtKB-UniRule"/>
</dbReference>
<dbReference type="GO" id="GO:0004814">
    <property type="term" value="F:arginine-tRNA ligase activity"/>
    <property type="evidence" value="ECO:0007669"/>
    <property type="project" value="InterPro"/>
</dbReference>
<keyword evidence="4 11" id="KW-0963">Cytoplasm</keyword>
<evidence type="ECO:0000256" key="7">
    <source>
        <dbReference type="ARBA" id="ARBA00022840"/>
    </source>
</evidence>
<comment type="subcellular location">
    <subcellularLocation>
        <location evidence="1 11">Cytoplasm</location>
    </subcellularLocation>
</comment>
<dbReference type="PANTHER" id="PTHR30075:SF2">
    <property type="entry name" value="GLYCINE--TRNA LIGASE, CHLOROPLASTIC_MITOCHONDRIAL 2"/>
    <property type="match status" value="1"/>
</dbReference>
<evidence type="ECO:0000256" key="11">
    <source>
        <dbReference type="HAMAP-Rule" id="MF_00255"/>
    </source>
</evidence>
<proteinExistence type="inferred from homology"/>
<dbReference type="InterPro" id="IPR008909">
    <property type="entry name" value="DALR_anticod-bd"/>
</dbReference>
<dbReference type="HAMAP" id="MF_00255">
    <property type="entry name" value="Gly_tRNA_synth_beta"/>
    <property type="match status" value="1"/>
</dbReference>
<comment type="catalytic activity">
    <reaction evidence="10 11">
        <text>tRNA(Gly) + glycine + ATP = glycyl-tRNA(Gly) + AMP + diphosphate</text>
        <dbReference type="Rhea" id="RHEA:16013"/>
        <dbReference type="Rhea" id="RHEA-COMP:9664"/>
        <dbReference type="Rhea" id="RHEA-COMP:9683"/>
        <dbReference type="ChEBI" id="CHEBI:30616"/>
        <dbReference type="ChEBI" id="CHEBI:33019"/>
        <dbReference type="ChEBI" id="CHEBI:57305"/>
        <dbReference type="ChEBI" id="CHEBI:78442"/>
        <dbReference type="ChEBI" id="CHEBI:78522"/>
        <dbReference type="ChEBI" id="CHEBI:456215"/>
        <dbReference type="EC" id="6.1.1.14"/>
    </reaction>
</comment>
<sequence length="696" mass="78073">MADQADLLFELGTEELPPKALKRLSQSLTESFIAGLKQANLKHGKVEPFATPRRLALLVRDCDVRQPDSEMERRGPAVQAAFDDAGNPTKAAEGFARSCQTTVDQLQRQKTDKGEWLSYRVHSKGKPAEELLPEIATQALNKLPIPKRMRWGDSDAQFVRPVHWLLFLLGDQVVPCTLLDAEADRLTYGHRFHHPNAITIYNPQDYASVLQDLGYVIADFELRKQKISESVQQSASELDGVADLDTDLLDEVTALNEWPLPITASFEERFLAVPQEALVATMKGNQKYFPLFTGDGQLMNHFITIANIDSPQPELIREGNERVIRPRLADAMFFWEQDGKKSLADHQESLKHVVFQNQLGSMYDKSQRVAELAKRIAEESGGDSELAYRAGLLSRCDLMTNMVYEFPEMQGIMGRYQAQRDGEPDELAQALDEFYMPRFSGDQLPQTATGIAISLAEKLDTLVGIFGIGQKPTGDKDPFALRRAALGALRIIREHSLKLDLPALLESVVESLGDKLTEEKLAASVYQFMLERLKGIYSELGISVDLFQSVADVSPKTLADFDQRVWAIEAFSKLPEAESLSAANKRIRNILKKSNDPLADRADPALYEDQAEHQLAQKMDELAPLAQPLFEKGEYAKGLQILAGLREPVDNFFDQVMVMTDDQKIRTNRLSLLSQLERLFLSVADITRLQVQENQS</sequence>
<evidence type="ECO:0000256" key="1">
    <source>
        <dbReference type="ARBA" id="ARBA00004496"/>
    </source>
</evidence>
<evidence type="ECO:0000313" key="13">
    <source>
        <dbReference type="EMBL" id="ODB96014.1"/>
    </source>
</evidence>
<dbReference type="EMBL" id="LVJZ01000003">
    <property type="protein sequence ID" value="ODB96014.1"/>
    <property type="molecule type" value="Genomic_DNA"/>
</dbReference>
<keyword evidence="5 11" id="KW-0436">Ligase</keyword>
<evidence type="ECO:0000256" key="6">
    <source>
        <dbReference type="ARBA" id="ARBA00022741"/>
    </source>
</evidence>
<evidence type="ECO:0000256" key="4">
    <source>
        <dbReference type="ARBA" id="ARBA00022490"/>
    </source>
</evidence>
<keyword evidence="14" id="KW-1185">Reference proteome</keyword>
<dbReference type="PROSITE" id="PS50861">
    <property type="entry name" value="AA_TRNA_LIGASE_II_GLYAB"/>
    <property type="match status" value="1"/>
</dbReference>
<organism evidence="13 14">
    <name type="scientific">Candidatus Thiodiazotropha endoloripes</name>
    <dbReference type="NCBI Taxonomy" id="1818881"/>
    <lineage>
        <taxon>Bacteria</taxon>
        <taxon>Pseudomonadati</taxon>
        <taxon>Pseudomonadota</taxon>
        <taxon>Gammaproteobacteria</taxon>
        <taxon>Chromatiales</taxon>
        <taxon>Sedimenticolaceae</taxon>
        <taxon>Candidatus Thiodiazotropha</taxon>
    </lineage>
</organism>
<dbReference type="GO" id="GO:0005524">
    <property type="term" value="F:ATP binding"/>
    <property type="evidence" value="ECO:0007669"/>
    <property type="project" value="UniProtKB-UniRule"/>
</dbReference>
<evidence type="ECO:0000313" key="14">
    <source>
        <dbReference type="Proteomes" id="UP000094849"/>
    </source>
</evidence>
<comment type="similarity">
    <text evidence="2 11">Belongs to the class-II aminoacyl-tRNA synthetase family.</text>
</comment>
<gene>
    <name evidence="11" type="primary">glyS</name>
    <name evidence="13" type="ORF">A3196_04115</name>
</gene>
<dbReference type="Proteomes" id="UP000094849">
    <property type="component" value="Unassembled WGS sequence"/>
</dbReference>
<dbReference type="STRING" id="1818881.A3196_04115"/>
<protein>
    <recommendedName>
        <fullName evidence="11">Glycine--tRNA ligase beta subunit</fullName>
        <ecNumber evidence="11">6.1.1.14</ecNumber>
    </recommendedName>
    <alternativeName>
        <fullName evidence="11">Glycyl-tRNA synthetase beta subunit</fullName>
        <shortName evidence="11">GlyRS</shortName>
    </alternativeName>
</protein>
<dbReference type="NCBIfam" id="TIGR00211">
    <property type="entry name" value="glyS"/>
    <property type="match status" value="1"/>
</dbReference>
<dbReference type="EC" id="6.1.1.14" evidence="11"/>
<reference evidence="13 14" key="1">
    <citation type="submission" date="2016-03" db="EMBL/GenBank/DDBJ databases">
        <title>Chemosynthetic sulphur-oxidizing symbionts of marine invertebrate animals are capable of nitrogen fixation.</title>
        <authorList>
            <person name="Petersen J.M."/>
            <person name="Kemper A."/>
            <person name="Gruber-Vodicka H."/>
            <person name="Cardini U."/>
            <person name="Geest Mvander."/>
            <person name="Kleiner M."/>
            <person name="Bulgheresi S."/>
            <person name="Fussmann M."/>
            <person name="Herbold C."/>
            <person name="Seah B.K.B."/>
            <person name="Antony C.Paul."/>
            <person name="Liu D."/>
            <person name="Belitz A."/>
            <person name="Weber M."/>
        </authorList>
    </citation>
    <scope>NUCLEOTIDE SEQUENCE [LARGE SCALE GENOMIC DNA]</scope>
    <source>
        <strain evidence="13">G_D</strain>
    </source>
</reference>
<dbReference type="RefSeq" id="WP_069015287.1">
    <property type="nucleotide sequence ID" value="NZ_LVJW01000006.1"/>
</dbReference>
<keyword evidence="6 11" id="KW-0547">Nucleotide-binding</keyword>
<evidence type="ECO:0000256" key="2">
    <source>
        <dbReference type="ARBA" id="ARBA00008226"/>
    </source>
</evidence>
<dbReference type="GO" id="GO:0006420">
    <property type="term" value="P:arginyl-tRNA aminoacylation"/>
    <property type="evidence" value="ECO:0007669"/>
    <property type="project" value="InterPro"/>
</dbReference>